<organism evidence="2 3">
    <name type="scientific">Cardamine amara subsp. amara</name>
    <dbReference type="NCBI Taxonomy" id="228776"/>
    <lineage>
        <taxon>Eukaryota</taxon>
        <taxon>Viridiplantae</taxon>
        <taxon>Streptophyta</taxon>
        <taxon>Embryophyta</taxon>
        <taxon>Tracheophyta</taxon>
        <taxon>Spermatophyta</taxon>
        <taxon>Magnoliopsida</taxon>
        <taxon>eudicotyledons</taxon>
        <taxon>Gunneridae</taxon>
        <taxon>Pentapetalae</taxon>
        <taxon>rosids</taxon>
        <taxon>malvids</taxon>
        <taxon>Brassicales</taxon>
        <taxon>Brassicaceae</taxon>
        <taxon>Cardamineae</taxon>
        <taxon>Cardamine</taxon>
    </lineage>
</organism>
<dbReference type="PANTHER" id="PTHR11439:SF486">
    <property type="entry name" value="RLK (RECEPTOR-LIKE KINASE) PROTEIN, PUTATIVE-RELATED"/>
    <property type="match status" value="1"/>
</dbReference>
<dbReference type="AlphaFoldDB" id="A0ABD0ZK19"/>
<dbReference type="Proteomes" id="UP001558713">
    <property type="component" value="Unassembled WGS sequence"/>
</dbReference>
<evidence type="ECO:0000259" key="1">
    <source>
        <dbReference type="Pfam" id="PF07727"/>
    </source>
</evidence>
<sequence>MRLMDVVTAYLYGPLDNEIYMKVPEGIELKDKDSSREQHCIKLNKSLYGLKQSGRMWYNRLSEYLVKEGYKNNPVNPCVFIKKWPKGFVIIAVYVDDLNMLGTSGEITQTVKYLKKEFEMKDLGQTRFCLGLQLEYMNNEILVHQMAYTEKVLKRFNMDQSHPLTSSMVVRSLDLDKDPFGPKKEDEEVLGPEMPYLSAIGALMYLASHTRPDICFAVNLLSRFSSCPTQRHWNGIKHILRYLQGTKDLGLFYTNHKDGLVGYADAGYLSDPHNAKSQT</sequence>
<evidence type="ECO:0000313" key="2">
    <source>
        <dbReference type="EMBL" id="KAL1195002.1"/>
    </source>
</evidence>
<proteinExistence type="predicted"/>
<keyword evidence="3" id="KW-1185">Reference proteome</keyword>
<dbReference type="InterPro" id="IPR043502">
    <property type="entry name" value="DNA/RNA_pol_sf"/>
</dbReference>
<dbReference type="Pfam" id="PF07727">
    <property type="entry name" value="RVT_2"/>
    <property type="match status" value="1"/>
</dbReference>
<dbReference type="PANTHER" id="PTHR11439">
    <property type="entry name" value="GAG-POL-RELATED RETROTRANSPOSON"/>
    <property type="match status" value="1"/>
</dbReference>
<name>A0ABD0ZK19_CARAN</name>
<protein>
    <submittedName>
        <fullName evidence="2">Retrovirus-related Pol polyprotein from transposon TNT 1-94</fullName>
    </submittedName>
</protein>
<dbReference type="EMBL" id="JBANAX010000737">
    <property type="protein sequence ID" value="KAL1195002.1"/>
    <property type="molecule type" value="Genomic_DNA"/>
</dbReference>
<reference evidence="2 3" key="1">
    <citation type="submission" date="2024-04" db="EMBL/GenBank/DDBJ databases">
        <title>Genome assembly C_amara_ONT_v2.</title>
        <authorList>
            <person name="Yant L."/>
            <person name="Moore C."/>
            <person name="Slenker M."/>
        </authorList>
    </citation>
    <scope>NUCLEOTIDE SEQUENCE [LARGE SCALE GENOMIC DNA]</scope>
    <source>
        <tissue evidence="2">Leaf</tissue>
    </source>
</reference>
<dbReference type="SUPFAM" id="SSF56672">
    <property type="entry name" value="DNA/RNA polymerases"/>
    <property type="match status" value="1"/>
</dbReference>
<accession>A0ABD0ZK19</accession>
<feature type="domain" description="Reverse transcriptase Ty1/copia-type" evidence="1">
    <location>
        <begin position="4"/>
        <end position="168"/>
    </location>
</feature>
<comment type="caution">
    <text evidence="2">The sequence shown here is derived from an EMBL/GenBank/DDBJ whole genome shotgun (WGS) entry which is preliminary data.</text>
</comment>
<gene>
    <name evidence="2" type="ORF">V5N11_031094</name>
</gene>
<evidence type="ECO:0000313" key="3">
    <source>
        <dbReference type="Proteomes" id="UP001558713"/>
    </source>
</evidence>
<dbReference type="InterPro" id="IPR013103">
    <property type="entry name" value="RVT_2"/>
</dbReference>